<keyword evidence="7 8" id="KW-0012">Acyltransferase</keyword>
<sequence length="346" mass="39185">MVADSRPVEGITGRPNSKQCWGCNTQNIIPEQGLETVKCGWCGCTISLNNPTFQASPTSSRRVRHSLNKYRYCIPAGASILILIITLLAVHFILNPLLGASPWYYGHCILSLYLFANIALHYTAGTLKAPDVQVMPVGFVPKSSLDDCSLCTACHVPKPPRTHHCRTCERCVPECCHHCIFLGQCVGAHNQRHFLLFLAFTITGCCYILYLAASLLRQRWPVVLQWWHHESPPMFPQQWWRATGLLTYQARMLWSAPGWLSAVTWEVLATLNSGLGLTALLVRQLRFVLSGHGYIDRMQAHAAWQASYETRVAGLYQLRRVFAFEPVICWLRPAWRYPSVRDKRCS</sequence>
<evidence type="ECO:0000256" key="8">
    <source>
        <dbReference type="RuleBase" id="RU079119"/>
    </source>
</evidence>
<keyword evidence="5 8" id="KW-1133">Transmembrane helix</keyword>
<feature type="domain" description="Palmitoyltransferase DHHC" evidence="9">
    <location>
        <begin position="149"/>
        <end position="220"/>
    </location>
</feature>
<proteinExistence type="inferred from homology"/>
<dbReference type="GO" id="GO:0016020">
    <property type="term" value="C:membrane"/>
    <property type="evidence" value="ECO:0007669"/>
    <property type="project" value="UniProtKB-SubCell"/>
</dbReference>
<evidence type="ECO:0000313" key="10">
    <source>
        <dbReference type="EMBL" id="KAK9863666.1"/>
    </source>
</evidence>
<evidence type="ECO:0000259" key="9">
    <source>
        <dbReference type="Pfam" id="PF01529"/>
    </source>
</evidence>
<gene>
    <name evidence="10" type="ORF">WJX84_003210</name>
</gene>
<keyword evidence="11" id="KW-1185">Reference proteome</keyword>
<accession>A0AAW1T1N7</accession>
<keyword evidence="6 8" id="KW-0472">Membrane</keyword>
<dbReference type="GO" id="GO:0019706">
    <property type="term" value="F:protein-cysteine S-palmitoyltransferase activity"/>
    <property type="evidence" value="ECO:0007669"/>
    <property type="project" value="UniProtKB-EC"/>
</dbReference>
<feature type="transmembrane region" description="Helical" evidence="8">
    <location>
        <begin position="100"/>
        <end position="120"/>
    </location>
</feature>
<dbReference type="AlphaFoldDB" id="A0AAW1T1N7"/>
<keyword evidence="4 8" id="KW-0812">Transmembrane</keyword>
<comment type="caution">
    <text evidence="10">The sequence shown here is derived from an EMBL/GenBank/DDBJ whole genome shotgun (WGS) entry which is preliminary data.</text>
</comment>
<dbReference type="InterPro" id="IPR001594">
    <property type="entry name" value="Palmitoyltrfase_DHHC"/>
</dbReference>
<dbReference type="Pfam" id="PF01529">
    <property type="entry name" value="DHHC"/>
    <property type="match status" value="1"/>
</dbReference>
<dbReference type="EMBL" id="JALJOV010000444">
    <property type="protein sequence ID" value="KAK9863666.1"/>
    <property type="molecule type" value="Genomic_DNA"/>
</dbReference>
<dbReference type="PROSITE" id="PS50216">
    <property type="entry name" value="DHHC"/>
    <property type="match status" value="1"/>
</dbReference>
<name>A0AAW1T1N7_9CHLO</name>
<evidence type="ECO:0000256" key="4">
    <source>
        <dbReference type="ARBA" id="ARBA00022692"/>
    </source>
</evidence>
<keyword evidence="3 8" id="KW-0808">Transferase</keyword>
<dbReference type="PANTHER" id="PTHR12246">
    <property type="entry name" value="PALMITOYLTRANSFERASE ZDHHC16"/>
    <property type="match status" value="1"/>
</dbReference>
<dbReference type="InterPro" id="IPR039859">
    <property type="entry name" value="PFA4/ZDH16/20/ERF2-like"/>
</dbReference>
<evidence type="ECO:0000256" key="3">
    <source>
        <dbReference type="ARBA" id="ARBA00022679"/>
    </source>
</evidence>
<evidence type="ECO:0000256" key="2">
    <source>
        <dbReference type="ARBA" id="ARBA00008574"/>
    </source>
</evidence>
<evidence type="ECO:0000256" key="6">
    <source>
        <dbReference type="ARBA" id="ARBA00023136"/>
    </source>
</evidence>
<reference evidence="10 11" key="1">
    <citation type="journal article" date="2024" name="Nat. Commun.">
        <title>Phylogenomics reveals the evolutionary origins of lichenization in chlorophyte algae.</title>
        <authorList>
            <person name="Puginier C."/>
            <person name="Libourel C."/>
            <person name="Otte J."/>
            <person name="Skaloud P."/>
            <person name="Haon M."/>
            <person name="Grisel S."/>
            <person name="Petersen M."/>
            <person name="Berrin J.G."/>
            <person name="Delaux P.M."/>
            <person name="Dal Grande F."/>
            <person name="Keller J."/>
        </authorList>
    </citation>
    <scope>NUCLEOTIDE SEQUENCE [LARGE SCALE GENOMIC DNA]</scope>
    <source>
        <strain evidence="10 11">SAG 2523</strain>
    </source>
</reference>
<comment type="catalytic activity">
    <reaction evidence="8">
        <text>L-cysteinyl-[protein] + hexadecanoyl-CoA = S-hexadecanoyl-L-cysteinyl-[protein] + CoA</text>
        <dbReference type="Rhea" id="RHEA:36683"/>
        <dbReference type="Rhea" id="RHEA-COMP:10131"/>
        <dbReference type="Rhea" id="RHEA-COMP:11032"/>
        <dbReference type="ChEBI" id="CHEBI:29950"/>
        <dbReference type="ChEBI" id="CHEBI:57287"/>
        <dbReference type="ChEBI" id="CHEBI:57379"/>
        <dbReference type="ChEBI" id="CHEBI:74151"/>
        <dbReference type="EC" id="2.3.1.225"/>
    </reaction>
</comment>
<feature type="transmembrane region" description="Helical" evidence="8">
    <location>
        <begin position="194"/>
        <end position="216"/>
    </location>
</feature>
<comment type="subcellular location">
    <subcellularLocation>
        <location evidence="1">Membrane</location>
        <topology evidence="1">Multi-pass membrane protein</topology>
    </subcellularLocation>
</comment>
<evidence type="ECO:0000256" key="5">
    <source>
        <dbReference type="ARBA" id="ARBA00022989"/>
    </source>
</evidence>
<dbReference type="Proteomes" id="UP001485043">
    <property type="component" value="Unassembled WGS sequence"/>
</dbReference>
<evidence type="ECO:0000256" key="1">
    <source>
        <dbReference type="ARBA" id="ARBA00004141"/>
    </source>
</evidence>
<evidence type="ECO:0000256" key="7">
    <source>
        <dbReference type="ARBA" id="ARBA00023315"/>
    </source>
</evidence>
<feature type="transmembrane region" description="Helical" evidence="8">
    <location>
        <begin position="72"/>
        <end position="94"/>
    </location>
</feature>
<dbReference type="EC" id="2.3.1.225" evidence="8"/>
<organism evidence="10 11">
    <name type="scientific">Apatococcus fuscideae</name>
    <dbReference type="NCBI Taxonomy" id="2026836"/>
    <lineage>
        <taxon>Eukaryota</taxon>
        <taxon>Viridiplantae</taxon>
        <taxon>Chlorophyta</taxon>
        <taxon>core chlorophytes</taxon>
        <taxon>Trebouxiophyceae</taxon>
        <taxon>Chlorellales</taxon>
        <taxon>Chlorellaceae</taxon>
        <taxon>Apatococcus</taxon>
    </lineage>
</organism>
<protein>
    <recommendedName>
        <fullName evidence="8">S-acyltransferase</fullName>
        <ecNumber evidence="8">2.3.1.225</ecNumber>
    </recommendedName>
    <alternativeName>
        <fullName evidence="8">Palmitoyltransferase</fullName>
    </alternativeName>
</protein>
<evidence type="ECO:0000313" key="11">
    <source>
        <dbReference type="Proteomes" id="UP001485043"/>
    </source>
</evidence>
<comment type="domain">
    <text evidence="8">The DHHC domain is required for palmitoyltransferase activity.</text>
</comment>
<comment type="similarity">
    <text evidence="2 8">Belongs to the DHHC palmitoyltransferase family.</text>
</comment>